<keyword evidence="6 9" id="KW-1133">Transmembrane helix</keyword>
<dbReference type="PANTHER" id="PTHR35011:SF10">
    <property type="entry name" value="TRAP TRANSPORTER SMALL PERMEASE PROTEIN"/>
    <property type="match status" value="1"/>
</dbReference>
<comment type="subunit">
    <text evidence="9">The complex comprises the extracytoplasmic solute receptor protein and the two transmembrane proteins.</text>
</comment>
<keyword evidence="2 9" id="KW-0813">Transport</keyword>
<evidence type="ECO:0000313" key="12">
    <source>
        <dbReference type="EMBL" id="AJE48819.1"/>
    </source>
</evidence>
<keyword evidence="3" id="KW-1003">Cell membrane</keyword>
<dbReference type="GO" id="GO:0015740">
    <property type="term" value="P:C4-dicarboxylate transport"/>
    <property type="evidence" value="ECO:0007669"/>
    <property type="project" value="TreeGrafter"/>
</dbReference>
<evidence type="ECO:0000256" key="2">
    <source>
        <dbReference type="ARBA" id="ARBA00022448"/>
    </source>
</evidence>
<evidence type="ECO:0000256" key="3">
    <source>
        <dbReference type="ARBA" id="ARBA00022475"/>
    </source>
</evidence>
<dbReference type="EMBL" id="CP004393">
    <property type="protein sequence ID" value="AJE48819.1"/>
    <property type="molecule type" value="Genomic_DNA"/>
</dbReference>
<protein>
    <recommendedName>
        <fullName evidence="9">TRAP transporter small permease protein</fullName>
    </recommendedName>
</protein>
<evidence type="ECO:0000256" key="6">
    <source>
        <dbReference type="ARBA" id="ARBA00022989"/>
    </source>
</evidence>
<dbReference type="STRING" id="1208324.P73_4104"/>
<dbReference type="GO" id="GO:0005886">
    <property type="term" value="C:plasma membrane"/>
    <property type="evidence" value="ECO:0007669"/>
    <property type="project" value="UniProtKB-SubCell"/>
</dbReference>
<comment type="subcellular location">
    <subcellularLocation>
        <location evidence="1 9">Cell inner membrane</location>
        <topology evidence="1 9">Multi-pass membrane protein</topology>
    </subcellularLocation>
</comment>
<feature type="transmembrane region" description="Helical" evidence="9">
    <location>
        <begin position="37"/>
        <end position="57"/>
    </location>
</feature>
<evidence type="ECO:0000256" key="4">
    <source>
        <dbReference type="ARBA" id="ARBA00022519"/>
    </source>
</evidence>
<evidence type="ECO:0000256" key="9">
    <source>
        <dbReference type="RuleBase" id="RU369079"/>
    </source>
</evidence>
<dbReference type="RefSeq" id="WP_052453477.1">
    <property type="nucleotide sequence ID" value="NZ_CP004393.1"/>
</dbReference>
<evidence type="ECO:0000313" key="13">
    <source>
        <dbReference type="Proteomes" id="UP000031521"/>
    </source>
</evidence>
<feature type="compositionally biased region" description="Basic and acidic residues" evidence="10">
    <location>
        <begin position="1"/>
        <end position="18"/>
    </location>
</feature>
<evidence type="ECO:0000259" key="11">
    <source>
        <dbReference type="Pfam" id="PF04290"/>
    </source>
</evidence>
<dbReference type="Pfam" id="PF04290">
    <property type="entry name" value="DctQ"/>
    <property type="match status" value="1"/>
</dbReference>
<proteinExistence type="inferred from homology"/>
<sequence length="207" mass="22108">MMDRIAKSDLAPPERPDTEDVPTERLLSLTQGLSRTLALAGGFLILGAGALVAVEIFARKVLGGSTGIADELTAYALAIGSTMAFPYCLVERGHIRVDSVVRFLPRPLRTALDLLALASITGFFAVVAFHAAETALVSFERGARAVTLLQTPLFIPQGIWALAYVIFVLTGIAIFLVAVSRLIRRDPKGVKSLIGPRSGKDEAEAHL</sequence>
<keyword evidence="13" id="KW-1185">Reference proteome</keyword>
<dbReference type="KEGG" id="cid:P73_4104"/>
<dbReference type="GO" id="GO:0022857">
    <property type="term" value="F:transmembrane transporter activity"/>
    <property type="evidence" value="ECO:0007669"/>
    <property type="project" value="UniProtKB-UniRule"/>
</dbReference>
<keyword evidence="7 9" id="KW-0472">Membrane</keyword>
<keyword evidence="4 9" id="KW-0997">Cell inner membrane</keyword>
<evidence type="ECO:0000256" key="7">
    <source>
        <dbReference type="ARBA" id="ARBA00023136"/>
    </source>
</evidence>
<gene>
    <name evidence="12" type="ORF">P73_4104</name>
</gene>
<feature type="transmembrane region" description="Helical" evidence="9">
    <location>
        <begin position="72"/>
        <end position="90"/>
    </location>
</feature>
<accession>A0A0B5E0M7</accession>
<dbReference type="AlphaFoldDB" id="A0A0B5E0M7"/>
<dbReference type="OrthoDB" id="6160477at2"/>
<reference evidence="12 13" key="1">
    <citation type="journal article" date="2014" name="Int. J. Syst. Evol. Microbiol.">
        <title>Celeribacter indicus sp. nov., a polycyclic aromatic hydrocarbon-degrading bacterium from deep-sea sediment and reclassification of Huaishuia halophila as Celeribacter halophilus comb. nov.</title>
        <authorList>
            <person name="Lai Q."/>
            <person name="Cao J."/>
            <person name="Yuan J."/>
            <person name="Li F."/>
            <person name="Shao Z."/>
        </authorList>
    </citation>
    <scope>NUCLEOTIDE SEQUENCE [LARGE SCALE GENOMIC DNA]</scope>
    <source>
        <strain evidence="12">P73</strain>
    </source>
</reference>
<name>A0A0B5E0M7_9RHOB</name>
<dbReference type="InterPro" id="IPR007387">
    <property type="entry name" value="TRAP_DctQ"/>
</dbReference>
<comment type="function">
    <text evidence="9">Part of the tripartite ATP-independent periplasmic (TRAP) transport system.</text>
</comment>
<feature type="domain" description="Tripartite ATP-independent periplasmic transporters DctQ component" evidence="11">
    <location>
        <begin position="50"/>
        <end position="176"/>
    </location>
</feature>
<comment type="similarity">
    <text evidence="8 9">Belongs to the TRAP transporter small permease family.</text>
</comment>
<keyword evidence="5 9" id="KW-0812">Transmembrane</keyword>
<evidence type="ECO:0000256" key="5">
    <source>
        <dbReference type="ARBA" id="ARBA00022692"/>
    </source>
</evidence>
<dbReference type="PANTHER" id="PTHR35011">
    <property type="entry name" value="2,3-DIKETO-L-GULONATE TRAP TRANSPORTER SMALL PERMEASE PROTEIN YIAM"/>
    <property type="match status" value="1"/>
</dbReference>
<dbReference type="Proteomes" id="UP000031521">
    <property type="component" value="Chromosome"/>
</dbReference>
<dbReference type="HOGENOM" id="CLU_086356_1_0_5"/>
<feature type="transmembrane region" description="Helical" evidence="9">
    <location>
        <begin position="159"/>
        <end position="183"/>
    </location>
</feature>
<feature type="transmembrane region" description="Helical" evidence="9">
    <location>
        <begin position="111"/>
        <end position="132"/>
    </location>
</feature>
<evidence type="ECO:0000256" key="1">
    <source>
        <dbReference type="ARBA" id="ARBA00004429"/>
    </source>
</evidence>
<organism evidence="12 13">
    <name type="scientific">Celeribacter indicus</name>
    <dbReference type="NCBI Taxonomy" id="1208324"/>
    <lineage>
        <taxon>Bacteria</taxon>
        <taxon>Pseudomonadati</taxon>
        <taxon>Pseudomonadota</taxon>
        <taxon>Alphaproteobacteria</taxon>
        <taxon>Rhodobacterales</taxon>
        <taxon>Roseobacteraceae</taxon>
        <taxon>Celeribacter</taxon>
    </lineage>
</organism>
<dbReference type="InterPro" id="IPR055348">
    <property type="entry name" value="DctQ"/>
</dbReference>
<evidence type="ECO:0000256" key="10">
    <source>
        <dbReference type="SAM" id="MobiDB-lite"/>
    </source>
</evidence>
<feature type="region of interest" description="Disordered" evidence="10">
    <location>
        <begin position="1"/>
        <end position="22"/>
    </location>
</feature>
<evidence type="ECO:0000256" key="8">
    <source>
        <dbReference type="ARBA" id="ARBA00038436"/>
    </source>
</evidence>